<keyword evidence="7 8" id="KW-0275">Fatty acid biosynthesis</keyword>
<comment type="catalytic activity">
    <reaction evidence="8">
        <text>a 2,3-saturated acyl-[ACP] + NAD(+) = a (2E)-enoyl-[ACP] + NADH + H(+)</text>
        <dbReference type="Rhea" id="RHEA:10240"/>
        <dbReference type="Rhea" id="RHEA-COMP:9925"/>
        <dbReference type="Rhea" id="RHEA-COMP:9926"/>
        <dbReference type="ChEBI" id="CHEBI:15378"/>
        <dbReference type="ChEBI" id="CHEBI:57540"/>
        <dbReference type="ChEBI" id="CHEBI:57945"/>
        <dbReference type="ChEBI" id="CHEBI:78784"/>
        <dbReference type="ChEBI" id="CHEBI:78785"/>
        <dbReference type="EC" id="1.3.1.9"/>
    </reaction>
</comment>
<gene>
    <name evidence="11" type="ORF">NG895_11380</name>
</gene>
<keyword evidence="3 8" id="KW-0444">Lipid biosynthesis</keyword>
<dbReference type="InterPro" id="IPR014358">
    <property type="entry name" value="Enoyl-ACP_Rdtase_NADH"/>
</dbReference>
<evidence type="ECO:0000313" key="11">
    <source>
        <dbReference type="EMBL" id="MCO6044507.1"/>
    </source>
</evidence>
<keyword evidence="8 10" id="KW-0520">NAD</keyword>
<keyword evidence="4" id="KW-0276">Fatty acid metabolism</keyword>
<dbReference type="RefSeq" id="WP_252852610.1">
    <property type="nucleotide sequence ID" value="NZ_JAMXLR010000036.1"/>
</dbReference>
<evidence type="ECO:0000256" key="3">
    <source>
        <dbReference type="ARBA" id="ARBA00022516"/>
    </source>
</evidence>
<evidence type="ECO:0000256" key="8">
    <source>
        <dbReference type="PIRNR" id="PIRNR000094"/>
    </source>
</evidence>
<feature type="binding site" evidence="9">
    <location>
        <position position="102"/>
    </location>
    <ligand>
        <name>substrate</name>
    </ligand>
</feature>
<dbReference type="InterPro" id="IPR036291">
    <property type="entry name" value="NAD(P)-bd_dom_sf"/>
</dbReference>
<dbReference type="PIRSF" id="PIRSF000094">
    <property type="entry name" value="Enoyl-ACP_rdct"/>
    <property type="match status" value="1"/>
</dbReference>
<dbReference type="SUPFAM" id="SSF51735">
    <property type="entry name" value="NAD(P)-binding Rossmann-fold domains"/>
    <property type="match status" value="1"/>
</dbReference>
<keyword evidence="6" id="KW-0443">Lipid metabolism</keyword>
<comment type="similarity">
    <text evidence="2 8">Belongs to the short-chain dehydrogenases/reductases (SDR) family. FabI subfamily.</text>
</comment>
<dbReference type="Proteomes" id="UP001155241">
    <property type="component" value="Unassembled WGS sequence"/>
</dbReference>
<evidence type="ECO:0000256" key="1">
    <source>
        <dbReference type="ARBA" id="ARBA00005194"/>
    </source>
</evidence>
<comment type="caution">
    <text evidence="11">The sequence shown here is derived from an EMBL/GenBank/DDBJ whole genome shotgun (WGS) entry which is preliminary data.</text>
</comment>
<evidence type="ECO:0000256" key="10">
    <source>
        <dbReference type="PIRSR" id="PIRSR000094-3"/>
    </source>
</evidence>
<feature type="binding site" evidence="10">
    <location>
        <position position="169"/>
    </location>
    <ligand>
        <name>NAD(+)</name>
        <dbReference type="ChEBI" id="CHEBI:57540"/>
    </ligand>
</feature>
<dbReference type="AlphaFoldDB" id="A0A9X2F8V4"/>
<name>A0A9X2F8V4_9BACT</name>
<sequence length="275" mass="29966">MPADFLQLAGKTVLVAGVANRKSVAWHIARLLTEADCRVLYSVRSPERREQVAKLVSNISGGNPDDVLVCDVEHEDQIERLADEVASRCEVLDGFVHSIAFADYEDGMKAFHETSKRAFLRTMDVSCYSLLAMSRALKERFARDASVVTISISTTRMASENYGYMAPIKAALDSSLAFLAKSFSADSEIRFNAVAAGLLKTSASAGIPGYVDSYLFAEQATLRHRAVSTEEVASTAVFLLSPRSAGINTQRVVVDAGMETNYFDADIVRRCVEGS</sequence>
<feature type="binding site" evidence="10">
    <location>
        <position position="17"/>
    </location>
    <ligand>
        <name>NAD(+)</name>
        <dbReference type="ChEBI" id="CHEBI:57540"/>
    </ligand>
</feature>
<evidence type="ECO:0000256" key="9">
    <source>
        <dbReference type="PIRSR" id="PIRSR000094-2"/>
    </source>
</evidence>
<dbReference type="PANTHER" id="PTHR43159:SF2">
    <property type="entry name" value="ENOYL-[ACYL-CARRIER-PROTEIN] REDUCTASE [NADH], CHLOROPLASTIC"/>
    <property type="match status" value="1"/>
</dbReference>
<evidence type="ECO:0000313" key="12">
    <source>
        <dbReference type="Proteomes" id="UP001155241"/>
    </source>
</evidence>
<reference evidence="11" key="1">
    <citation type="submission" date="2022-06" db="EMBL/GenBank/DDBJ databases">
        <title>Aeoliella straminimaris, a novel planctomycete from sediments.</title>
        <authorList>
            <person name="Vitorino I.R."/>
            <person name="Lage O.M."/>
        </authorList>
    </citation>
    <scope>NUCLEOTIDE SEQUENCE</scope>
    <source>
        <strain evidence="11">ICT_H6.2</strain>
    </source>
</reference>
<feature type="binding site" evidence="10">
    <location>
        <begin position="71"/>
        <end position="72"/>
    </location>
    <ligand>
        <name>NAD(+)</name>
        <dbReference type="ChEBI" id="CHEBI:57540"/>
    </ligand>
</feature>
<evidence type="ECO:0000256" key="6">
    <source>
        <dbReference type="ARBA" id="ARBA00023098"/>
    </source>
</evidence>
<protein>
    <recommendedName>
        <fullName evidence="8">Enoyl-[acyl-carrier-protein] reductase [NADH]</fullName>
        <ecNumber evidence="8">1.3.1.9</ecNumber>
    </recommendedName>
</protein>
<dbReference type="PANTHER" id="PTHR43159">
    <property type="entry name" value="ENOYL-[ACYL-CARRIER-PROTEIN] REDUCTASE"/>
    <property type="match status" value="1"/>
</dbReference>
<keyword evidence="5 8" id="KW-0560">Oxidoreductase</keyword>
<dbReference type="EC" id="1.3.1.9" evidence="8"/>
<evidence type="ECO:0000256" key="5">
    <source>
        <dbReference type="ARBA" id="ARBA00023002"/>
    </source>
</evidence>
<organism evidence="11 12">
    <name type="scientific">Aeoliella straminimaris</name>
    <dbReference type="NCBI Taxonomy" id="2954799"/>
    <lineage>
        <taxon>Bacteria</taxon>
        <taxon>Pseudomonadati</taxon>
        <taxon>Planctomycetota</taxon>
        <taxon>Planctomycetia</taxon>
        <taxon>Pirellulales</taxon>
        <taxon>Lacipirellulaceae</taxon>
        <taxon>Aeoliella</taxon>
    </lineage>
</organism>
<dbReference type="InterPro" id="IPR002347">
    <property type="entry name" value="SDR_fam"/>
</dbReference>
<proteinExistence type="inferred from homology"/>
<feature type="binding site" evidence="10">
    <location>
        <position position="99"/>
    </location>
    <ligand>
        <name>NAD(+)</name>
        <dbReference type="ChEBI" id="CHEBI:57540"/>
    </ligand>
</feature>
<evidence type="ECO:0000256" key="4">
    <source>
        <dbReference type="ARBA" id="ARBA00022832"/>
    </source>
</evidence>
<dbReference type="GO" id="GO:0004318">
    <property type="term" value="F:enoyl-[acyl-carrier-protein] reductase (NADH) activity"/>
    <property type="evidence" value="ECO:0007669"/>
    <property type="project" value="UniProtKB-EC"/>
</dbReference>
<dbReference type="Gene3D" id="3.40.50.720">
    <property type="entry name" value="NAD(P)-binding Rossmann-like Domain"/>
    <property type="match status" value="1"/>
</dbReference>
<evidence type="ECO:0000256" key="7">
    <source>
        <dbReference type="ARBA" id="ARBA00023160"/>
    </source>
</evidence>
<evidence type="ECO:0000256" key="2">
    <source>
        <dbReference type="ARBA" id="ARBA00009233"/>
    </source>
</evidence>
<dbReference type="EMBL" id="JAMXLR010000036">
    <property type="protein sequence ID" value="MCO6044507.1"/>
    <property type="molecule type" value="Genomic_DNA"/>
</dbReference>
<comment type="pathway">
    <text evidence="1">Lipid metabolism; fatty acid biosynthesis.</text>
</comment>
<dbReference type="Pfam" id="PF13561">
    <property type="entry name" value="adh_short_C2"/>
    <property type="match status" value="1"/>
</dbReference>
<accession>A0A9X2F8V4</accession>
<dbReference type="GO" id="GO:0006633">
    <property type="term" value="P:fatty acid biosynthetic process"/>
    <property type="evidence" value="ECO:0007669"/>
    <property type="project" value="UniProtKB-KW"/>
</dbReference>
<keyword evidence="12" id="KW-1185">Reference proteome</keyword>